<comment type="caution">
    <text evidence="1">The sequence shown here is derived from an EMBL/GenBank/DDBJ whole genome shotgun (WGS) entry which is preliminary data.</text>
</comment>
<dbReference type="Proteomes" id="UP001500503">
    <property type="component" value="Unassembled WGS sequence"/>
</dbReference>
<keyword evidence="2" id="KW-1185">Reference proteome</keyword>
<dbReference type="RefSeq" id="WP_345470329.1">
    <property type="nucleotide sequence ID" value="NZ_BAABHF010000040.1"/>
</dbReference>
<proteinExistence type="predicted"/>
<organism evidence="1 2">
    <name type="scientific">Actinoallomurus oryzae</name>
    <dbReference type="NCBI Taxonomy" id="502180"/>
    <lineage>
        <taxon>Bacteria</taxon>
        <taxon>Bacillati</taxon>
        <taxon>Actinomycetota</taxon>
        <taxon>Actinomycetes</taxon>
        <taxon>Streptosporangiales</taxon>
        <taxon>Thermomonosporaceae</taxon>
        <taxon>Actinoallomurus</taxon>
    </lineage>
</organism>
<name>A0ABP8QNY4_9ACTN</name>
<sequence length="76" mass="8704">MSIQGESWQGNSWGVRITPRGLYLQDWSENYPLDTAHDVMIKYWMFLTAGSPNEATAEVNEWEAKAGRAHPCRPHL</sequence>
<reference evidence="2" key="1">
    <citation type="journal article" date="2019" name="Int. J. Syst. Evol. Microbiol.">
        <title>The Global Catalogue of Microorganisms (GCM) 10K type strain sequencing project: providing services to taxonomists for standard genome sequencing and annotation.</title>
        <authorList>
            <consortium name="The Broad Institute Genomics Platform"/>
            <consortium name="The Broad Institute Genome Sequencing Center for Infectious Disease"/>
            <person name="Wu L."/>
            <person name="Ma J."/>
        </authorList>
    </citation>
    <scope>NUCLEOTIDE SEQUENCE [LARGE SCALE GENOMIC DNA]</scope>
    <source>
        <strain evidence="2">JCM 17933</strain>
    </source>
</reference>
<gene>
    <name evidence="1" type="ORF">GCM10023191_064950</name>
</gene>
<evidence type="ECO:0000313" key="2">
    <source>
        <dbReference type="Proteomes" id="UP001500503"/>
    </source>
</evidence>
<evidence type="ECO:0000313" key="1">
    <source>
        <dbReference type="EMBL" id="GAA4507042.1"/>
    </source>
</evidence>
<accession>A0ABP8QNY4</accession>
<protein>
    <submittedName>
        <fullName evidence="1">Uncharacterized protein</fullName>
    </submittedName>
</protein>
<dbReference type="EMBL" id="BAABHF010000040">
    <property type="protein sequence ID" value="GAA4507042.1"/>
    <property type="molecule type" value="Genomic_DNA"/>
</dbReference>